<feature type="transmembrane region" description="Helical" evidence="1">
    <location>
        <begin position="44"/>
        <end position="62"/>
    </location>
</feature>
<gene>
    <name evidence="2" type="ORF">MC7420_6946</name>
</gene>
<evidence type="ECO:0000313" key="3">
    <source>
        <dbReference type="Proteomes" id="UP000003835"/>
    </source>
</evidence>
<dbReference type="AlphaFoldDB" id="B4W1Q5"/>
<keyword evidence="1" id="KW-0472">Membrane</keyword>
<name>B4W1Q5_9CYAN</name>
<feature type="transmembrane region" description="Helical" evidence="1">
    <location>
        <begin position="20"/>
        <end position="38"/>
    </location>
</feature>
<sequence length="114" mass="12699">MKVVQQTVTLLTLKERPIGVWILSGLTAAIGLLIFLSSNSSIDWFGLVCIGLANGMMFGSPVKTCQFDKQGNWVIFQQKGWLGTQVIRRPIDQVTEVQVEQLNLFGLQLYRLGS</sequence>
<dbReference type="OrthoDB" id="571788at2"/>
<keyword evidence="1" id="KW-1133">Transmembrane helix</keyword>
<dbReference type="HOGENOM" id="CLU_140888_0_0_3"/>
<evidence type="ECO:0000313" key="2">
    <source>
        <dbReference type="EMBL" id="EDX71860.1"/>
    </source>
</evidence>
<proteinExistence type="predicted"/>
<accession>B4W1Q5</accession>
<reference evidence="2 3" key="1">
    <citation type="submission" date="2008-07" db="EMBL/GenBank/DDBJ databases">
        <authorList>
            <person name="Tandeau de Marsac N."/>
            <person name="Ferriera S."/>
            <person name="Johnson J."/>
            <person name="Kravitz S."/>
            <person name="Beeson K."/>
            <person name="Sutton G."/>
            <person name="Rogers Y.-H."/>
            <person name="Friedman R."/>
            <person name="Frazier M."/>
            <person name="Venter J.C."/>
        </authorList>
    </citation>
    <scope>NUCLEOTIDE SEQUENCE [LARGE SCALE GENOMIC DNA]</scope>
    <source>
        <strain evidence="2 3">PCC 7420</strain>
    </source>
</reference>
<keyword evidence="1" id="KW-0812">Transmembrane</keyword>
<organism evidence="2 3">
    <name type="scientific">Coleofasciculus chthonoplastes PCC 7420</name>
    <dbReference type="NCBI Taxonomy" id="118168"/>
    <lineage>
        <taxon>Bacteria</taxon>
        <taxon>Bacillati</taxon>
        <taxon>Cyanobacteriota</taxon>
        <taxon>Cyanophyceae</taxon>
        <taxon>Coleofasciculales</taxon>
        <taxon>Coleofasciculaceae</taxon>
        <taxon>Coleofasciculus</taxon>
    </lineage>
</organism>
<dbReference type="Proteomes" id="UP000003835">
    <property type="component" value="Unassembled WGS sequence"/>
</dbReference>
<evidence type="ECO:0000256" key="1">
    <source>
        <dbReference type="SAM" id="Phobius"/>
    </source>
</evidence>
<dbReference type="eggNOG" id="ENOG5032FX7">
    <property type="taxonomic scope" value="Bacteria"/>
</dbReference>
<protein>
    <submittedName>
        <fullName evidence="2">Uncharacterized protein</fullName>
    </submittedName>
</protein>
<dbReference type="RefSeq" id="WP_006105325.1">
    <property type="nucleotide sequence ID" value="NZ_DS989869.1"/>
</dbReference>
<keyword evidence="3" id="KW-1185">Reference proteome</keyword>
<dbReference type="EMBL" id="DS989869">
    <property type="protein sequence ID" value="EDX71860.1"/>
    <property type="molecule type" value="Genomic_DNA"/>
</dbReference>